<sequence>MIISTDPVTGETVIKQPGHQDVRLPQNSNFVVKSNGGSNVVSISNGNTNSVNVKPYWQKHPWQTFEGQEHPWQKHIWQKHPWQTFEGQEHPWQTYKGETQPECNQDSTVIYITYN</sequence>
<dbReference type="EMBL" id="MN562489">
    <property type="protein sequence ID" value="QLI60728.1"/>
    <property type="molecule type" value="Genomic_DNA"/>
</dbReference>
<name>A0A7D5UL14_9VIRU</name>
<organism evidence="1 2">
    <name type="scientific">Scale drop disease virus</name>
    <dbReference type="NCBI Taxonomy" id="1697349"/>
    <lineage>
        <taxon>Viruses</taxon>
        <taxon>Varidnaviria</taxon>
        <taxon>Bamfordvirae</taxon>
        <taxon>Nucleocytoviricota</taxon>
        <taxon>Megaviricetes</taxon>
        <taxon>Pimascovirales</taxon>
        <taxon>Pimascovirales incertae sedis</taxon>
        <taxon>Iridoviridae</taxon>
        <taxon>Alphairidovirinae</taxon>
        <taxon>Megalocytivirus</taxon>
        <taxon>Megalocytivirus lates1</taxon>
    </lineage>
</organism>
<accession>A0A7D5UL14</accession>
<proteinExistence type="predicted"/>
<dbReference type="Proteomes" id="UP000510602">
    <property type="component" value="Segment"/>
</dbReference>
<reference evidence="1 2" key="1">
    <citation type="submission" date="2019-10" db="EMBL/GenBank/DDBJ databases">
        <authorList>
            <person name="Kayansamruaj P."/>
        </authorList>
    </citation>
    <scope>NUCLEOTIDE SEQUENCE [LARGE SCALE GENOMIC DNA]</scope>
    <source>
        <strain evidence="1">SDDV_Thai_2019</strain>
    </source>
</reference>
<protein>
    <submittedName>
        <fullName evidence="1">Uncharacterized protein</fullName>
    </submittedName>
</protein>
<evidence type="ECO:0000313" key="2">
    <source>
        <dbReference type="Proteomes" id="UP000510602"/>
    </source>
</evidence>
<evidence type="ECO:0000313" key="1">
    <source>
        <dbReference type="EMBL" id="QLI60728.1"/>
    </source>
</evidence>